<feature type="transmembrane region" description="Helical" evidence="1">
    <location>
        <begin position="27"/>
        <end position="44"/>
    </location>
</feature>
<gene>
    <name evidence="2" type="ORF">O4G74_12125</name>
</gene>
<accession>A0ABT4LWP9</accession>
<evidence type="ECO:0000256" key="1">
    <source>
        <dbReference type="SAM" id="Phobius"/>
    </source>
</evidence>
<dbReference type="Proteomes" id="UP001083770">
    <property type="component" value="Unassembled WGS sequence"/>
</dbReference>
<evidence type="ECO:0008006" key="4">
    <source>
        <dbReference type="Google" id="ProtNLM"/>
    </source>
</evidence>
<name>A0ABT4LWP9_9PROT</name>
<keyword evidence="1" id="KW-0812">Transmembrane</keyword>
<evidence type="ECO:0000313" key="3">
    <source>
        <dbReference type="Proteomes" id="UP001083770"/>
    </source>
</evidence>
<organism evidence="2 3">
    <name type="scientific">Henriciella marina</name>
    <dbReference type="NCBI Taxonomy" id="453851"/>
    <lineage>
        <taxon>Bacteria</taxon>
        <taxon>Pseudomonadati</taxon>
        <taxon>Pseudomonadota</taxon>
        <taxon>Alphaproteobacteria</taxon>
        <taxon>Hyphomonadales</taxon>
        <taxon>Hyphomonadaceae</taxon>
        <taxon>Henriciella</taxon>
    </lineage>
</organism>
<sequence length="46" mass="4604">MMPALIFVISLAGLVAALLVEGTADLFFAIAAGAGLLAAAAIIFRK</sequence>
<keyword evidence="3" id="KW-1185">Reference proteome</keyword>
<comment type="caution">
    <text evidence="2">The sequence shown here is derived from an EMBL/GenBank/DDBJ whole genome shotgun (WGS) entry which is preliminary data.</text>
</comment>
<proteinExistence type="predicted"/>
<evidence type="ECO:0000313" key="2">
    <source>
        <dbReference type="EMBL" id="MCZ4298806.1"/>
    </source>
</evidence>
<keyword evidence="1" id="KW-0472">Membrane</keyword>
<protein>
    <recommendedName>
        <fullName evidence="4">CTP synthetase</fullName>
    </recommendedName>
</protein>
<reference evidence="2" key="1">
    <citation type="submission" date="2022-12" db="EMBL/GenBank/DDBJ databases">
        <title>Bacterial isolates from different developmental stages of Nematostella vectensis.</title>
        <authorList>
            <person name="Fraune S."/>
        </authorList>
    </citation>
    <scope>NUCLEOTIDE SEQUENCE</scope>
    <source>
        <strain evidence="2">G21632-S1</strain>
    </source>
</reference>
<dbReference type="EMBL" id="JAPWGW010000004">
    <property type="protein sequence ID" value="MCZ4298806.1"/>
    <property type="molecule type" value="Genomic_DNA"/>
</dbReference>
<keyword evidence="1" id="KW-1133">Transmembrane helix</keyword>